<sequence>MRCIRSKAMERENNEQELEWLDAMELVGARRIGTTELDEDI</sequence>
<proteinExistence type="predicted"/>
<organism evidence="1 2">
    <name type="scientific">Vibrio variabilis</name>
    <dbReference type="NCBI Taxonomy" id="990271"/>
    <lineage>
        <taxon>Bacteria</taxon>
        <taxon>Pseudomonadati</taxon>
        <taxon>Pseudomonadota</taxon>
        <taxon>Gammaproteobacteria</taxon>
        <taxon>Vibrionales</taxon>
        <taxon>Vibrionaceae</taxon>
        <taxon>Vibrio</taxon>
    </lineage>
</organism>
<accession>A0ABQ0JK03</accession>
<comment type="caution">
    <text evidence="1">The sequence shown here is derived from an EMBL/GenBank/DDBJ whole genome shotgun (WGS) entry which is preliminary data.</text>
</comment>
<reference evidence="2" key="1">
    <citation type="submission" date="2014-09" db="EMBL/GenBank/DDBJ databases">
        <title>Vibrio variabilis JCM 19239. (C206) whole genome shotgun sequence.</title>
        <authorList>
            <person name="Sawabe T."/>
            <person name="Meirelles P."/>
            <person name="Nakanishi M."/>
            <person name="Sayaka M."/>
            <person name="Hattori M."/>
            <person name="Ohkuma M."/>
        </authorList>
    </citation>
    <scope>NUCLEOTIDE SEQUENCE [LARGE SCALE GENOMIC DNA]</scope>
    <source>
        <strain evidence="2">JCM 19239</strain>
    </source>
</reference>
<dbReference type="Proteomes" id="UP000029223">
    <property type="component" value="Unassembled WGS sequence"/>
</dbReference>
<name>A0ABQ0JK03_9VIBR</name>
<protein>
    <submittedName>
        <fullName evidence="1">Uncharacterized protein</fullName>
    </submittedName>
</protein>
<evidence type="ECO:0000313" key="1">
    <source>
        <dbReference type="EMBL" id="GAL29076.1"/>
    </source>
</evidence>
<dbReference type="EMBL" id="BBMS01000056">
    <property type="protein sequence ID" value="GAL29076.1"/>
    <property type="molecule type" value="Genomic_DNA"/>
</dbReference>
<keyword evidence="2" id="KW-1185">Reference proteome</keyword>
<evidence type="ECO:0000313" key="2">
    <source>
        <dbReference type="Proteomes" id="UP000029223"/>
    </source>
</evidence>
<gene>
    <name evidence="1" type="ORF">JCM19239_2411</name>
</gene>